<sequence length="203" mass="23605">MSFRFANFFDFLCFFFLPNHNFITRKSKSTQKKAWIIIFRANNITYLSPSIDNLQIFPTKRIPKSQSAIKLSSASNKMAMFQTTPTQPFNTCFMLTQFVNRPLLIKFIPNKNLIIISPGKQIIRIETPGQTTYFPLMTSAFERLTNRLFLSHVQIINTSLFSCCCQYECILPGQYANSFSLFLQCRYRLELVQVPKLNNSFTV</sequence>
<dbReference type="Proteomes" id="UP000008983">
    <property type="component" value="Unassembled WGS sequence"/>
</dbReference>
<accession>G0R5S7</accession>
<dbReference type="GeneID" id="14903247"/>
<dbReference type="AlphaFoldDB" id="G0R5S7"/>
<dbReference type="RefSeq" id="XP_004024069.1">
    <property type="nucleotide sequence ID" value="XM_004024020.1"/>
</dbReference>
<gene>
    <name evidence="1" type="ORF">IMG5_200610</name>
</gene>
<protein>
    <submittedName>
        <fullName evidence="1">Uncharacterized protein</fullName>
    </submittedName>
</protein>
<organism evidence="1 2">
    <name type="scientific">Ichthyophthirius multifiliis</name>
    <name type="common">White spot disease agent</name>
    <name type="synonym">Ich</name>
    <dbReference type="NCBI Taxonomy" id="5932"/>
    <lineage>
        <taxon>Eukaryota</taxon>
        <taxon>Sar</taxon>
        <taxon>Alveolata</taxon>
        <taxon>Ciliophora</taxon>
        <taxon>Intramacronucleata</taxon>
        <taxon>Oligohymenophorea</taxon>
        <taxon>Hymenostomatida</taxon>
        <taxon>Ophryoglenina</taxon>
        <taxon>Ichthyophthirius</taxon>
    </lineage>
</organism>
<keyword evidence="2" id="KW-1185">Reference proteome</keyword>
<evidence type="ECO:0000313" key="2">
    <source>
        <dbReference type="Proteomes" id="UP000008983"/>
    </source>
</evidence>
<dbReference type="InParanoid" id="G0R5S7"/>
<name>G0R5S7_ICHMU</name>
<proteinExistence type="predicted"/>
<reference evidence="1 2" key="1">
    <citation type="submission" date="2011-07" db="EMBL/GenBank/DDBJ databases">
        <authorList>
            <person name="Coyne R."/>
            <person name="Brami D."/>
            <person name="Johnson J."/>
            <person name="Hostetler J."/>
            <person name="Hannick L."/>
            <person name="Clark T."/>
            <person name="Cassidy-Hanley D."/>
            <person name="Inman J."/>
        </authorList>
    </citation>
    <scope>NUCLEOTIDE SEQUENCE [LARGE SCALE GENOMIC DNA]</scope>
    <source>
        <strain evidence="1 2">G5</strain>
    </source>
</reference>
<evidence type="ECO:0000313" key="1">
    <source>
        <dbReference type="EMBL" id="EGR27185.1"/>
    </source>
</evidence>
<dbReference type="EMBL" id="GL984383">
    <property type="protein sequence ID" value="EGR27185.1"/>
    <property type="molecule type" value="Genomic_DNA"/>
</dbReference>